<dbReference type="RefSeq" id="WP_277417011.1">
    <property type="nucleotide sequence ID" value="NZ_CP119083.1"/>
</dbReference>
<keyword evidence="2" id="KW-0732">Signal</keyword>
<accession>A0ABY8BEJ4</accession>
<name>A0ABY8BEJ4_9BURK</name>
<feature type="chain" id="PRO_5045623041" evidence="2">
    <location>
        <begin position="23"/>
        <end position="920"/>
    </location>
</feature>
<proteinExistence type="predicted"/>
<feature type="transmembrane region" description="Helical" evidence="1">
    <location>
        <begin position="338"/>
        <end position="362"/>
    </location>
</feature>
<evidence type="ECO:0000256" key="2">
    <source>
        <dbReference type="SAM" id="SignalP"/>
    </source>
</evidence>
<evidence type="ECO:0000256" key="1">
    <source>
        <dbReference type="SAM" id="Phobius"/>
    </source>
</evidence>
<keyword evidence="1" id="KW-1133">Transmembrane helix</keyword>
<organism evidence="3 4">
    <name type="scientific">Pseudoduganella chitinolytica</name>
    <dbReference type="NCBI Taxonomy" id="34070"/>
    <lineage>
        <taxon>Bacteria</taxon>
        <taxon>Pseudomonadati</taxon>
        <taxon>Pseudomonadota</taxon>
        <taxon>Betaproteobacteria</taxon>
        <taxon>Burkholderiales</taxon>
        <taxon>Oxalobacteraceae</taxon>
        <taxon>Telluria group</taxon>
        <taxon>Pseudoduganella</taxon>
    </lineage>
</organism>
<evidence type="ECO:0000313" key="4">
    <source>
        <dbReference type="Proteomes" id="UP001216510"/>
    </source>
</evidence>
<keyword evidence="1" id="KW-0812">Transmembrane</keyword>
<protein>
    <submittedName>
        <fullName evidence="3">Uncharacterized protein</fullName>
    </submittedName>
</protein>
<feature type="transmembrane region" description="Helical" evidence="1">
    <location>
        <begin position="369"/>
        <end position="396"/>
    </location>
</feature>
<feature type="signal peptide" evidence="2">
    <location>
        <begin position="1"/>
        <end position="22"/>
    </location>
</feature>
<keyword evidence="4" id="KW-1185">Reference proteome</keyword>
<sequence length="920" mass="99973">MSPRLFVLIGALALLSLWHGTAGGVNETPARFGAAATDGTIARDGIAARAYVLHRAMACGNEFAFARGFALASRRGKAFDAPVPNLAQWPVTLMLGKAALLADRSHRAWDCEMFLSGAEVRRDWLPLTSDGVAHQGETDHDIVNRVYLELYDSAAGVSGAACAGVAREKEGEMVGLRLSQECLARQIRAVMTHPRHGPWTEEGGVVTPELAGTSAGKLPCLSEFTFKLEGLNGDWDMAVIEYTRLAALLLRFGRSTLPIGEDVAAAVAVLNRRFLTLRSSPEQGATAREVFNLVTSCGNLPNQYGAAIDTVNGTGADPGSYSEAASDALGKKSFWDSLWRFLAALVIVVVFLLAAALVGIIAGAIAGALAGAVGVGVAVAVAVGAVVLITFAGGGIEETENHLLMQNSSRYVKNKLMMAELSAQDERKGFDTIAELNEELRVWLLMRMQRIVREEFVEYNAKPYNRFSHAAILNLLDYACDVSWDYESSRFILHSDRACDVKDQPVVDAAAALLDLSAAKLAVGSLEGRRLIPYRRLAEENYVYYRGRSLLELGAGADNQLAALQVWTGQMRHAPDQEAKPYTFGQLVWFSTSQYRPDPMILAIAVDKTVGREQQYRHHTRERYASGNGWLITAGGSNEEPAQGFRSPLGFTIYPPISGDVVNDRGVGVPTTLMTAAPVMGADGKALDRARVKQFLRFDGKEVDWGLLDEKSEPTGLKTGKPMWSFSDNHCVAGSFACGLRPRMPEDFDPNTCGARTLARHFVVVDSTRCSAFNDRDGVAANDLFIAIYRSPQGWGFFEVAQQDAYGRSLDVFVNELKRENGGRFAAWAAARAGDRVEYFAVTQKRLLTFTPAHEAFGADRRACGVVNHESGARFTISNVAATQAANCRSVGPRIFIDLNDARNPVRRGEAGLALERYPR</sequence>
<reference evidence="3 4" key="1">
    <citation type="submission" date="2023-02" db="EMBL/GenBank/DDBJ databases">
        <title>Gemone sequence of Telluria chitinolytica ACM 3522T.</title>
        <authorList>
            <person name="Frediansyah A."/>
            <person name="Miess H."/>
            <person name="Gross H."/>
        </authorList>
    </citation>
    <scope>NUCLEOTIDE SEQUENCE [LARGE SCALE GENOMIC DNA]</scope>
    <source>
        <strain evidence="3 4">ACM 3522</strain>
    </source>
</reference>
<gene>
    <name evidence="3" type="ORF">PX653_06040</name>
</gene>
<dbReference type="Proteomes" id="UP001216510">
    <property type="component" value="Chromosome"/>
</dbReference>
<evidence type="ECO:0000313" key="3">
    <source>
        <dbReference type="EMBL" id="WEF34332.1"/>
    </source>
</evidence>
<dbReference type="EMBL" id="CP119083">
    <property type="protein sequence ID" value="WEF34332.1"/>
    <property type="molecule type" value="Genomic_DNA"/>
</dbReference>
<keyword evidence="1" id="KW-0472">Membrane</keyword>